<reference evidence="2" key="1">
    <citation type="submission" date="2015-07" db="EMBL/GenBank/DDBJ databases">
        <title>Genome sequencing of Sunxiuqinia dokdonensis strain SK.</title>
        <authorList>
            <person name="Ahn S."/>
            <person name="Kim B.-C."/>
        </authorList>
    </citation>
    <scope>NUCLEOTIDE SEQUENCE [LARGE SCALE GENOMIC DNA]</scope>
    <source>
        <strain evidence="2">SK</strain>
    </source>
</reference>
<proteinExistence type="predicted"/>
<dbReference type="InterPro" id="IPR013320">
    <property type="entry name" value="ConA-like_dom_sf"/>
</dbReference>
<dbReference type="GO" id="GO:0004553">
    <property type="term" value="F:hydrolase activity, hydrolyzing O-glycosyl compounds"/>
    <property type="evidence" value="ECO:0007669"/>
    <property type="project" value="UniProtKB-ARBA"/>
</dbReference>
<sequence>MKIFKQIILIVLAVFFITACNDGIDPITRIEPGPDEAAPVVTLISPSGDVNAPTDVSEVDIRFEATDDIELKTVSVQLNGTSLGSYDSFNDYRRFIGEYSEELALGDHVLEIVVTDMAGKSTTKTVNFKKVNTIRDLMNEAAFHLAFNGDYVDEVSATAATVVGTPSLGTAGVDGGCYVGAADSYLTFDATGLQSAEFSASFFLNITATQATDRAGILVMSPENPNFDDSRKFGFRFFRENGGGLQQFKLNAGNGTAEKWFDGGVAARVNPATTEWVHFVFTVSSTGAKVYIDGVVVKEDTFDGIDWTGCNLLSIMSGAPRFANWNHLSDESKMDELLIYDRVLTQAEIDLLGLLNN</sequence>
<dbReference type="PROSITE" id="PS51257">
    <property type="entry name" value="PROKAR_LIPOPROTEIN"/>
    <property type="match status" value="1"/>
</dbReference>
<evidence type="ECO:0008006" key="3">
    <source>
        <dbReference type="Google" id="ProtNLM"/>
    </source>
</evidence>
<dbReference type="Gene3D" id="2.60.120.200">
    <property type="match status" value="1"/>
</dbReference>
<name>A0A0L8V6K7_9BACT</name>
<dbReference type="EMBL" id="LGIA01000176">
    <property type="protein sequence ID" value="KOH43827.1"/>
    <property type="molecule type" value="Genomic_DNA"/>
</dbReference>
<dbReference type="InterPro" id="IPR013783">
    <property type="entry name" value="Ig-like_fold"/>
</dbReference>
<comment type="caution">
    <text evidence="1">The sequence shown here is derived from an EMBL/GenBank/DDBJ whole genome shotgun (WGS) entry which is preliminary data.</text>
</comment>
<dbReference type="Proteomes" id="UP000036958">
    <property type="component" value="Unassembled WGS sequence"/>
</dbReference>
<accession>A0A0L8V6K7</accession>
<dbReference type="SUPFAM" id="SSF49899">
    <property type="entry name" value="Concanavalin A-like lectins/glucanases"/>
    <property type="match status" value="1"/>
</dbReference>
<evidence type="ECO:0000313" key="2">
    <source>
        <dbReference type="Proteomes" id="UP000036958"/>
    </source>
</evidence>
<gene>
    <name evidence="1" type="ORF">NC99_33230</name>
</gene>
<organism evidence="1 2">
    <name type="scientific">Sunxiuqinia dokdonensis</name>
    <dbReference type="NCBI Taxonomy" id="1409788"/>
    <lineage>
        <taxon>Bacteria</taxon>
        <taxon>Pseudomonadati</taxon>
        <taxon>Bacteroidota</taxon>
        <taxon>Bacteroidia</taxon>
        <taxon>Marinilabiliales</taxon>
        <taxon>Prolixibacteraceae</taxon>
        <taxon>Sunxiuqinia</taxon>
    </lineage>
</organism>
<protein>
    <recommendedName>
        <fullName evidence="3">LamG-like jellyroll fold domain-containing protein</fullName>
    </recommendedName>
</protein>
<dbReference type="Pfam" id="PF13385">
    <property type="entry name" value="Laminin_G_3"/>
    <property type="match status" value="1"/>
</dbReference>
<dbReference type="GO" id="GO:0005975">
    <property type="term" value="P:carbohydrate metabolic process"/>
    <property type="evidence" value="ECO:0007669"/>
    <property type="project" value="UniProtKB-ARBA"/>
</dbReference>
<dbReference type="STRING" id="1409788.NC99_33230"/>
<keyword evidence="2" id="KW-1185">Reference proteome</keyword>
<dbReference type="PATRIC" id="fig|1409788.3.peg.3406"/>
<dbReference type="Gene3D" id="2.60.40.10">
    <property type="entry name" value="Immunoglobulins"/>
    <property type="match status" value="1"/>
</dbReference>
<dbReference type="RefSeq" id="WP_053185467.1">
    <property type="nucleotide sequence ID" value="NZ_LGIA01000176.1"/>
</dbReference>
<dbReference type="OrthoDB" id="950827at2"/>
<dbReference type="AlphaFoldDB" id="A0A0L8V6K7"/>
<evidence type="ECO:0000313" key="1">
    <source>
        <dbReference type="EMBL" id="KOH43827.1"/>
    </source>
</evidence>